<dbReference type="PANTHER" id="PTHR43130:SF3">
    <property type="entry name" value="HTH-TYPE TRANSCRIPTIONAL REGULATOR RV1931C"/>
    <property type="match status" value="1"/>
</dbReference>
<proteinExistence type="predicted"/>
<dbReference type="CDD" id="cd03137">
    <property type="entry name" value="GATase1_AraC_1"/>
    <property type="match status" value="1"/>
</dbReference>
<dbReference type="EMBL" id="BSUJ01000001">
    <property type="protein sequence ID" value="GMA19475.1"/>
    <property type="molecule type" value="Genomic_DNA"/>
</dbReference>
<feature type="region of interest" description="Disordered" evidence="1">
    <location>
        <begin position="216"/>
        <end position="244"/>
    </location>
</feature>
<dbReference type="Gene3D" id="3.40.50.880">
    <property type="match status" value="1"/>
</dbReference>
<protein>
    <recommendedName>
        <fullName evidence="2">DJ-1/PfpI domain-containing protein</fullName>
    </recommendedName>
</protein>
<comment type="caution">
    <text evidence="3">The sequence shown here is derived from an EMBL/GenBank/DDBJ whole genome shotgun (WGS) entry which is preliminary data.</text>
</comment>
<dbReference type="InterPro" id="IPR002818">
    <property type="entry name" value="DJ-1/PfpI"/>
</dbReference>
<keyword evidence="4" id="KW-1185">Reference proteome</keyword>
<sequence>MKDIDHRIPANYGGCMTLTTVGLLATEPVSLFEFSVVAEIFGIDRTDDGCPPFEFRVCAADPSRPLATKTTAPGLTITATHDLTGLAGCDLVVLGASPIEPDGSPIRPVPAEITDALLACADAGATLLSVCTGAFLLASTGLLDGRTCATHWMYADELGRRHPHVIVDADSLYVDEGRLITSAGTAAGIDACLHLVRRELGTAVATRIARRMVVPPHRDGGQQQYVDRPVPTPRATASPVSSTG</sequence>
<evidence type="ECO:0000259" key="2">
    <source>
        <dbReference type="Pfam" id="PF01965"/>
    </source>
</evidence>
<dbReference type="InterPro" id="IPR052158">
    <property type="entry name" value="INH-QAR"/>
</dbReference>
<dbReference type="Proteomes" id="UP001157109">
    <property type="component" value="Unassembled WGS sequence"/>
</dbReference>
<name>A0ABQ6HMW7_9MICO</name>
<dbReference type="SUPFAM" id="SSF52317">
    <property type="entry name" value="Class I glutamine amidotransferase-like"/>
    <property type="match status" value="1"/>
</dbReference>
<evidence type="ECO:0000313" key="4">
    <source>
        <dbReference type="Proteomes" id="UP001157109"/>
    </source>
</evidence>
<dbReference type="Pfam" id="PF01965">
    <property type="entry name" value="DJ-1_PfpI"/>
    <property type="match status" value="1"/>
</dbReference>
<evidence type="ECO:0000256" key="1">
    <source>
        <dbReference type="SAM" id="MobiDB-lite"/>
    </source>
</evidence>
<accession>A0ABQ6HMW7</accession>
<organism evidence="3 4">
    <name type="scientific">Arsenicicoccus piscis</name>
    <dbReference type="NCBI Taxonomy" id="673954"/>
    <lineage>
        <taxon>Bacteria</taxon>
        <taxon>Bacillati</taxon>
        <taxon>Actinomycetota</taxon>
        <taxon>Actinomycetes</taxon>
        <taxon>Micrococcales</taxon>
        <taxon>Intrasporangiaceae</taxon>
        <taxon>Arsenicicoccus</taxon>
    </lineage>
</organism>
<gene>
    <name evidence="3" type="ORF">GCM10025862_14960</name>
</gene>
<dbReference type="InterPro" id="IPR029062">
    <property type="entry name" value="Class_I_gatase-like"/>
</dbReference>
<reference evidence="4" key="1">
    <citation type="journal article" date="2019" name="Int. J. Syst. Evol. Microbiol.">
        <title>The Global Catalogue of Microorganisms (GCM) 10K type strain sequencing project: providing services to taxonomists for standard genome sequencing and annotation.</title>
        <authorList>
            <consortium name="The Broad Institute Genomics Platform"/>
            <consortium name="The Broad Institute Genome Sequencing Center for Infectious Disease"/>
            <person name="Wu L."/>
            <person name="Ma J."/>
        </authorList>
    </citation>
    <scope>NUCLEOTIDE SEQUENCE [LARGE SCALE GENOMIC DNA]</scope>
    <source>
        <strain evidence="4">NBRC 105830</strain>
    </source>
</reference>
<dbReference type="PANTHER" id="PTHR43130">
    <property type="entry name" value="ARAC-FAMILY TRANSCRIPTIONAL REGULATOR"/>
    <property type="match status" value="1"/>
</dbReference>
<feature type="domain" description="DJ-1/PfpI" evidence="2">
    <location>
        <begin position="119"/>
        <end position="197"/>
    </location>
</feature>
<evidence type="ECO:0000313" key="3">
    <source>
        <dbReference type="EMBL" id="GMA19475.1"/>
    </source>
</evidence>